<accession>A0ACB9B8L3</accession>
<reference evidence="1 2" key="2">
    <citation type="journal article" date="2022" name="Mol. Ecol. Resour.">
        <title>The genomes of chicory, endive, great burdock and yacon provide insights into Asteraceae paleo-polyploidization history and plant inulin production.</title>
        <authorList>
            <person name="Fan W."/>
            <person name="Wang S."/>
            <person name="Wang H."/>
            <person name="Wang A."/>
            <person name="Jiang F."/>
            <person name="Liu H."/>
            <person name="Zhao H."/>
            <person name="Xu D."/>
            <person name="Zhang Y."/>
        </authorList>
    </citation>
    <scope>NUCLEOTIDE SEQUENCE [LARGE SCALE GENOMIC DNA]</scope>
    <source>
        <strain evidence="2">cv. Niubang</strain>
    </source>
</reference>
<name>A0ACB9B8L3_ARCLA</name>
<dbReference type="Proteomes" id="UP001055879">
    <property type="component" value="Linkage Group LG06"/>
</dbReference>
<reference evidence="2" key="1">
    <citation type="journal article" date="2022" name="Mol. Ecol. Resour.">
        <title>The genomes of chicory, endive, great burdock and yacon provide insights into Asteraceae palaeo-polyploidization history and plant inulin production.</title>
        <authorList>
            <person name="Fan W."/>
            <person name="Wang S."/>
            <person name="Wang H."/>
            <person name="Wang A."/>
            <person name="Jiang F."/>
            <person name="Liu H."/>
            <person name="Zhao H."/>
            <person name="Xu D."/>
            <person name="Zhang Y."/>
        </authorList>
    </citation>
    <scope>NUCLEOTIDE SEQUENCE [LARGE SCALE GENOMIC DNA]</scope>
    <source>
        <strain evidence="2">cv. Niubang</strain>
    </source>
</reference>
<comment type="caution">
    <text evidence="1">The sequence shown here is derived from an EMBL/GenBank/DDBJ whole genome shotgun (WGS) entry which is preliminary data.</text>
</comment>
<proteinExistence type="predicted"/>
<keyword evidence="2" id="KW-1185">Reference proteome</keyword>
<evidence type="ECO:0000313" key="2">
    <source>
        <dbReference type="Proteomes" id="UP001055879"/>
    </source>
</evidence>
<gene>
    <name evidence="1" type="ORF">L6452_19443</name>
</gene>
<protein>
    <submittedName>
        <fullName evidence="1">Uncharacterized protein</fullName>
    </submittedName>
</protein>
<evidence type="ECO:0000313" key="1">
    <source>
        <dbReference type="EMBL" id="KAI3718566.1"/>
    </source>
</evidence>
<organism evidence="1 2">
    <name type="scientific">Arctium lappa</name>
    <name type="common">Greater burdock</name>
    <name type="synonym">Lappa major</name>
    <dbReference type="NCBI Taxonomy" id="4217"/>
    <lineage>
        <taxon>Eukaryota</taxon>
        <taxon>Viridiplantae</taxon>
        <taxon>Streptophyta</taxon>
        <taxon>Embryophyta</taxon>
        <taxon>Tracheophyta</taxon>
        <taxon>Spermatophyta</taxon>
        <taxon>Magnoliopsida</taxon>
        <taxon>eudicotyledons</taxon>
        <taxon>Gunneridae</taxon>
        <taxon>Pentapetalae</taxon>
        <taxon>asterids</taxon>
        <taxon>campanulids</taxon>
        <taxon>Asterales</taxon>
        <taxon>Asteraceae</taxon>
        <taxon>Carduoideae</taxon>
        <taxon>Cardueae</taxon>
        <taxon>Arctiinae</taxon>
        <taxon>Arctium</taxon>
    </lineage>
</organism>
<dbReference type="EMBL" id="CM042052">
    <property type="protein sequence ID" value="KAI3718566.1"/>
    <property type="molecule type" value="Genomic_DNA"/>
</dbReference>
<sequence>MRTWVSKVREFRPELTAWELPNPGDGLNQEPTSGRSGLADYVGFRIGPNPRSVPGCSSGEARAESGTAYAVPDVGFRVQIETGHPYFTLSGY</sequence>